<feature type="transmembrane region" description="Helical" evidence="1">
    <location>
        <begin position="93"/>
        <end position="112"/>
    </location>
</feature>
<dbReference type="EMBL" id="JAOYFC010000001">
    <property type="protein sequence ID" value="MCV6824073.1"/>
    <property type="molecule type" value="Genomic_DNA"/>
</dbReference>
<sequence length="227" mass="24960">MMLDQARARARASAEATAEAKEQGQLQETQRLERLPYITMCKGGYAIQMPTRAGFWVRLTQGVATLVAVCAFSFAAGMWLMPGSSQEAGLESFKMIATLCLLMVGTLAVYFLSQRPFYQLQIDQTRREVRETLCSRNGKELVLRRCAFDEVSSIYLSRDKAKGKAGNEATLMMRHAAYPIEVLTEDADYLKLLRDLLARDVLGMNVTASLGAVTTERSAAVAASVAA</sequence>
<dbReference type="AlphaFoldDB" id="A0AAE3IXS3"/>
<keyword evidence="1" id="KW-0812">Transmembrane</keyword>
<feature type="transmembrane region" description="Helical" evidence="1">
    <location>
        <begin position="59"/>
        <end position="81"/>
    </location>
</feature>
<accession>A0AAE3IXS3</accession>
<reference evidence="2" key="1">
    <citation type="submission" date="2022-10" db="EMBL/GenBank/DDBJ databases">
        <authorList>
            <person name="Yue Y."/>
        </authorList>
    </citation>
    <scope>NUCLEOTIDE SEQUENCE</scope>
    <source>
        <strain evidence="2">Z654</strain>
    </source>
</reference>
<gene>
    <name evidence="2" type="ORF">OH136_05840</name>
</gene>
<protein>
    <submittedName>
        <fullName evidence="2">Uncharacterized protein</fullName>
    </submittedName>
</protein>
<comment type="caution">
    <text evidence="2">The sequence shown here is derived from an EMBL/GenBank/DDBJ whole genome shotgun (WGS) entry which is preliminary data.</text>
</comment>
<dbReference type="RefSeq" id="WP_263952895.1">
    <property type="nucleotide sequence ID" value="NZ_JAOYFC010000001.1"/>
</dbReference>
<keyword evidence="3" id="KW-1185">Reference proteome</keyword>
<proteinExistence type="predicted"/>
<keyword evidence="1" id="KW-1133">Transmembrane helix</keyword>
<organism evidence="2 3">
    <name type="scientific">Halocynthiibacter halioticoli</name>
    <dbReference type="NCBI Taxonomy" id="2986804"/>
    <lineage>
        <taxon>Bacteria</taxon>
        <taxon>Pseudomonadati</taxon>
        <taxon>Pseudomonadota</taxon>
        <taxon>Alphaproteobacteria</taxon>
        <taxon>Rhodobacterales</taxon>
        <taxon>Paracoccaceae</taxon>
        <taxon>Halocynthiibacter</taxon>
    </lineage>
</organism>
<name>A0AAE3IXS3_9RHOB</name>
<keyword evidence="1" id="KW-0472">Membrane</keyword>
<evidence type="ECO:0000313" key="2">
    <source>
        <dbReference type="EMBL" id="MCV6824073.1"/>
    </source>
</evidence>
<evidence type="ECO:0000313" key="3">
    <source>
        <dbReference type="Proteomes" id="UP001208041"/>
    </source>
</evidence>
<dbReference type="Proteomes" id="UP001208041">
    <property type="component" value="Unassembled WGS sequence"/>
</dbReference>
<evidence type="ECO:0000256" key="1">
    <source>
        <dbReference type="SAM" id="Phobius"/>
    </source>
</evidence>